<sequence length="489" mass="55403">MAEQSEKFCVVHFKIDDSVEAVPIKWLFSTEEGVEYCKFPPGPASNIVKLCSNPETEPRDNWIFYEVKVVKRYVDYKRAVRRAKKYIDNTDVETTDAEQNRQRKRRKIDLSAIPCPPSPNLFEPHVLPVTDYSEPPIERTVILPAHQTVPVDNLSDVPGCVVVFTDDDNENNSVNEGTAEFQDEVLLKLAQLDSEFKEIKLLLLRLIANQTTTSTFSSTDSDFPVFPINNQAELTSLENWLVTKLNYDKLVIALSKIGGQTPSSVVYNILRYTLSTNFSTQLRLTAVSGKIAFAPTRTAQVIRDATRLFSQENITDTVVSTYIGRWLRNSGDRGVRDEPNTSINPTILFKTPENHTNNGELEVRLSNLVSTFTACEDVDIESPPVIEDAFTNEEIAITRNNSQITAAENEGTDKPDLKNEICSWAVSHNVSHSSMRDLLLLLNKWLPFENLPKDPRTLFHTPRMINLIEIQNGKIFILDLRETLKKLLD</sequence>
<evidence type="ECO:0008006" key="3">
    <source>
        <dbReference type="Google" id="ProtNLM"/>
    </source>
</evidence>
<name>A0ABP1QQL7_9HEXA</name>
<protein>
    <recommendedName>
        <fullName evidence="3">DUF4806 domain-containing protein</fullName>
    </recommendedName>
</protein>
<reference evidence="1 2" key="1">
    <citation type="submission" date="2024-08" db="EMBL/GenBank/DDBJ databases">
        <authorList>
            <person name="Cucini C."/>
            <person name="Frati F."/>
        </authorList>
    </citation>
    <scope>NUCLEOTIDE SEQUENCE [LARGE SCALE GENOMIC DNA]</scope>
</reference>
<organism evidence="1 2">
    <name type="scientific">Orchesella dallaii</name>
    <dbReference type="NCBI Taxonomy" id="48710"/>
    <lineage>
        <taxon>Eukaryota</taxon>
        <taxon>Metazoa</taxon>
        <taxon>Ecdysozoa</taxon>
        <taxon>Arthropoda</taxon>
        <taxon>Hexapoda</taxon>
        <taxon>Collembola</taxon>
        <taxon>Entomobryomorpha</taxon>
        <taxon>Entomobryoidea</taxon>
        <taxon>Orchesellidae</taxon>
        <taxon>Orchesellinae</taxon>
        <taxon>Orchesella</taxon>
    </lineage>
</organism>
<dbReference type="Proteomes" id="UP001642540">
    <property type="component" value="Unassembled WGS sequence"/>
</dbReference>
<evidence type="ECO:0000313" key="1">
    <source>
        <dbReference type="EMBL" id="CAL8110324.1"/>
    </source>
</evidence>
<proteinExistence type="predicted"/>
<comment type="caution">
    <text evidence="1">The sequence shown here is derived from an EMBL/GenBank/DDBJ whole genome shotgun (WGS) entry which is preliminary data.</text>
</comment>
<dbReference type="PANTHER" id="PTHR34153">
    <property type="entry name" value="SI:CH211-262H13.3-RELATED-RELATED"/>
    <property type="match status" value="1"/>
</dbReference>
<accession>A0ABP1QQL7</accession>
<evidence type="ECO:0000313" key="2">
    <source>
        <dbReference type="Proteomes" id="UP001642540"/>
    </source>
</evidence>
<keyword evidence="2" id="KW-1185">Reference proteome</keyword>
<gene>
    <name evidence="1" type="ORF">ODALV1_LOCUS14153</name>
</gene>
<dbReference type="EMBL" id="CAXLJM020000044">
    <property type="protein sequence ID" value="CAL8110324.1"/>
    <property type="molecule type" value="Genomic_DNA"/>
</dbReference>
<dbReference type="PANTHER" id="PTHR34153:SF2">
    <property type="entry name" value="SI:CH211-262H13.3-RELATED"/>
    <property type="match status" value="1"/>
</dbReference>